<dbReference type="AlphaFoldDB" id="A0A381Z5Z5"/>
<gene>
    <name evidence="2" type="ORF">METZ01_LOCUS137522</name>
</gene>
<protein>
    <submittedName>
        <fullName evidence="2">Uncharacterized protein</fullName>
    </submittedName>
</protein>
<organism evidence="2">
    <name type="scientific">marine metagenome</name>
    <dbReference type="NCBI Taxonomy" id="408172"/>
    <lineage>
        <taxon>unclassified sequences</taxon>
        <taxon>metagenomes</taxon>
        <taxon>ecological metagenomes</taxon>
    </lineage>
</organism>
<accession>A0A381Z5Z5</accession>
<sequence>MNHRRCCVLSGPVEPPCDVSLLGDPVKVRCHEVHDKGGIEPKGKHRQEERHHLEEELLLGVDR</sequence>
<feature type="region of interest" description="Disordered" evidence="1">
    <location>
        <begin position="38"/>
        <end position="63"/>
    </location>
</feature>
<reference evidence="2" key="1">
    <citation type="submission" date="2018-05" db="EMBL/GenBank/DDBJ databases">
        <authorList>
            <person name="Lanie J.A."/>
            <person name="Ng W.-L."/>
            <person name="Kazmierczak K.M."/>
            <person name="Andrzejewski T.M."/>
            <person name="Davidsen T.M."/>
            <person name="Wayne K.J."/>
            <person name="Tettelin H."/>
            <person name="Glass J.I."/>
            <person name="Rusch D."/>
            <person name="Podicherti R."/>
            <person name="Tsui H.-C.T."/>
            <person name="Winkler M.E."/>
        </authorList>
    </citation>
    <scope>NUCLEOTIDE SEQUENCE</scope>
</reference>
<proteinExistence type="predicted"/>
<dbReference type="EMBL" id="UINC01020080">
    <property type="protein sequence ID" value="SVA84668.1"/>
    <property type="molecule type" value="Genomic_DNA"/>
</dbReference>
<name>A0A381Z5Z5_9ZZZZ</name>
<evidence type="ECO:0000256" key="1">
    <source>
        <dbReference type="SAM" id="MobiDB-lite"/>
    </source>
</evidence>
<evidence type="ECO:0000313" key="2">
    <source>
        <dbReference type="EMBL" id="SVA84668.1"/>
    </source>
</evidence>
<feature type="non-terminal residue" evidence="2">
    <location>
        <position position="63"/>
    </location>
</feature>